<evidence type="ECO:0000313" key="2">
    <source>
        <dbReference type="EMBL" id="VYT24067.1"/>
    </source>
</evidence>
<dbReference type="AlphaFoldDB" id="A0A6N2V3A8"/>
<sequence length="232" mass="26541">MKDFCYIALGDSIALGTITYWSGTAGYPVRMLPELRRRYGRIAFRNFARNGDRAEDLLLRLKTNISLRHWVQNADLITLCIGGNNVMAAVQIPGFTRAYLPGLEAGTRRFEWVYPQIIRELRRLNPHCRLLSMTVYNPYSCRREPALFRLAQKYLGRINRCIRAQEDVILVDAAQRFSLGPIEKLCCLYPRMGALFRNPHPTPWGQLQLAQLHLWAIPVLPCLTGSVPPEGE</sequence>
<feature type="domain" description="SGNH hydrolase-type esterase" evidence="1">
    <location>
        <begin position="8"/>
        <end position="178"/>
    </location>
</feature>
<reference evidence="2" key="1">
    <citation type="submission" date="2019-11" db="EMBL/GenBank/DDBJ databases">
        <authorList>
            <person name="Feng L."/>
        </authorList>
    </citation>
    <scope>NUCLEOTIDE SEQUENCE</scope>
    <source>
        <strain evidence="2">AundefinedLFYP135</strain>
    </source>
</reference>
<accession>A0A6N2V3A8</accession>
<dbReference type="Pfam" id="PF13472">
    <property type="entry name" value="Lipase_GDSL_2"/>
    <property type="match status" value="1"/>
</dbReference>
<dbReference type="InterPro" id="IPR013830">
    <property type="entry name" value="SGNH_hydro"/>
</dbReference>
<proteinExistence type="predicted"/>
<dbReference type="EMBL" id="CACRSL010000005">
    <property type="protein sequence ID" value="VYT24067.1"/>
    <property type="molecule type" value="Genomic_DNA"/>
</dbReference>
<gene>
    <name evidence="2" type="ORF">AULFYP135_02219</name>
</gene>
<evidence type="ECO:0000259" key="1">
    <source>
        <dbReference type="Pfam" id="PF13472"/>
    </source>
</evidence>
<protein>
    <recommendedName>
        <fullName evidence="1">SGNH hydrolase-type esterase domain-containing protein</fullName>
    </recommendedName>
</protein>
<dbReference type="SUPFAM" id="SSF52266">
    <property type="entry name" value="SGNH hydrolase"/>
    <property type="match status" value="1"/>
</dbReference>
<dbReference type="InterPro" id="IPR036514">
    <property type="entry name" value="SGNH_hydro_sf"/>
</dbReference>
<organism evidence="2">
    <name type="scientific">uncultured Anaerotruncus sp</name>
    <dbReference type="NCBI Taxonomy" id="905011"/>
    <lineage>
        <taxon>Bacteria</taxon>
        <taxon>Bacillati</taxon>
        <taxon>Bacillota</taxon>
        <taxon>Clostridia</taxon>
        <taxon>Eubacteriales</taxon>
        <taxon>Oscillospiraceae</taxon>
        <taxon>Anaerotruncus</taxon>
        <taxon>environmental samples</taxon>
    </lineage>
</organism>
<name>A0A6N2V3A8_9FIRM</name>
<dbReference type="Gene3D" id="3.40.50.1110">
    <property type="entry name" value="SGNH hydrolase"/>
    <property type="match status" value="1"/>
</dbReference>